<dbReference type="OMA" id="RLPRFMQ"/>
<dbReference type="Proteomes" id="UP000035682">
    <property type="component" value="Unplaced"/>
</dbReference>
<dbReference type="EMBL" id="LN609529">
    <property type="protein sequence ID" value="CEF70543.1"/>
    <property type="molecule type" value="Genomic_DNA"/>
</dbReference>
<dbReference type="Pfam" id="PF03981">
    <property type="entry name" value="Ubiq_cyt_C_chap"/>
    <property type="match status" value="1"/>
</dbReference>
<reference evidence="5" key="2">
    <citation type="submission" date="2020-12" db="UniProtKB">
        <authorList>
            <consortium name="WormBaseParasite"/>
        </authorList>
    </citation>
    <scope>IDENTIFICATION</scope>
</reference>
<accession>A0A090LSF6</accession>
<dbReference type="PANTHER" id="PTHR12184">
    <property type="entry name" value="UBIQUINOL-CYTOCHROME C REDUCTASE COMPLEX ASSEMBLY FACTOR 1 FAMILY MEMBER"/>
    <property type="match status" value="1"/>
</dbReference>
<feature type="domain" description="Ubiquinol-cytochrome c chaperone" evidence="2">
    <location>
        <begin position="106"/>
        <end position="248"/>
    </location>
</feature>
<protein>
    <submittedName>
        <fullName evidence="3 5">Ubiquinol-cytochrome-c reductase complex assembly factor 1</fullName>
    </submittedName>
</protein>
<dbReference type="STRING" id="34506.A0A090LSF6"/>
<evidence type="ECO:0000256" key="1">
    <source>
        <dbReference type="ARBA" id="ARBA00006407"/>
    </source>
</evidence>
<name>A0A090LSF6_STRRB</name>
<evidence type="ECO:0000259" key="2">
    <source>
        <dbReference type="Pfam" id="PF03981"/>
    </source>
</evidence>
<dbReference type="AlphaFoldDB" id="A0A090LSF6"/>
<evidence type="ECO:0000313" key="3">
    <source>
        <dbReference type="EMBL" id="CEF70543.1"/>
    </source>
</evidence>
<proteinExistence type="inferred from homology"/>
<dbReference type="InterPro" id="IPR007129">
    <property type="entry name" value="Ubiqinol_cyt_c_chaperone_CPB3"/>
</dbReference>
<dbReference type="GO" id="GO:0005739">
    <property type="term" value="C:mitochondrion"/>
    <property type="evidence" value="ECO:0007669"/>
    <property type="project" value="TreeGrafter"/>
</dbReference>
<dbReference type="PANTHER" id="PTHR12184:SF1">
    <property type="entry name" value="UBIQUINOL-CYTOCHROME-C REDUCTASE COMPLEX ASSEMBLY FACTOR 1"/>
    <property type="match status" value="1"/>
</dbReference>
<dbReference type="eggNOG" id="KOG2873">
    <property type="taxonomic scope" value="Eukaryota"/>
</dbReference>
<gene>
    <name evidence="3 5 6" type="ORF">SRAE_2000517200</name>
</gene>
<sequence length="261" mass="30503">MITTLAARRILGLNSTRHISSTIYKNNVPVKKEGYKPLSIEEFVEKEMQKPQSKIPEKIRKAITIAKYHLFKKTPLDQETRLLLDKSAGQLYFCCANNFPFIGLQEKFGLPDTFASWYKLTLMHVWMVLMRIHLSMDYYSYERFRTTLLSVMWHDIDTRLKLVSQEINMKLNSKKDIRKMHGLYVQTLFEYDEGFLKNDVDLAGAVWRNLYVSKEIDPICLASVVMYIRSTVAYLDSLETGELLVNGISQWRQLKGRKAIE</sequence>
<dbReference type="WormBase" id="SRAE_2000517200">
    <property type="protein sequence ID" value="SRP02156"/>
    <property type="gene ID" value="WBGene00265428"/>
</dbReference>
<dbReference type="GO" id="GO:0034551">
    <property type="term" value="P:mitochondrial respiratory chain complex III assembly"/>
    <property type="evidence" value="ECO:0007669"/>
    <property type="project" value="TreeGrafter"/>
</dbReference>
<evidence type="ECO:0000313" key="6">
    <source>
        <dbReference type="WormBase" id="SRAE_2000517200"/>
    </source>
</evidence>
<dbReference type="CTD" id="36382921"/>
<dbReference type="OrthoDB" id="4007at2759"/>
<evidence type="ECO:0000313" key="5">
    <source>
        <dbReference type="WBParaSite" id="SRAE_2000517200.1"/>
    </source>
</evidence>
<evidence type="ECO:0000313" key="4">
    <source>
        <dbReference type="Proteomes" id="UP000035682"/>
    </source>
</evidence>
<comment type="similarity">
    <text evidence="1">Belongs to the CBP3 family.</text>
</comment>
<dbReference type="WBParaSite" id="SRAE_2000517200.1">
    <property type="protein sequence ID" value="SRAE_2000517200.1"/>
    <property type="gene ID" value="WBGene00265428"/>
</dbReference>
<dbReference type="RefSeq" id="XP_024509740.1">
    <property type="nucleotide sequence ID" value="XM_024644151.1"/>
</dbReference>
<reference evidence="3 4" key="1">
    <citation type="submission" date="2014-09" db="EMBL/GenBank/DDBJ databases">
        <authorList>
            <person name="Martin A.A."/>
        </authorList>
    </citation>
    <scope>NUCLEOTIDE SEQUENCE</scope>
    <source>
        <strain evidence="4">ED321</strain>
        <strain evidence="3">ED321 Heterogonic</strain>
    </source>
</reference>
<organism evidence="3">
    <name type="scientific">Strongyloides ratti</name>
    <name type="common">Parasitic roundworm</name>
    <dbReference type="NCBI Taxonomy" id="34506"/>
    <lineage>
        <taxon>Eukaryota</taxon>
        <taxon>Metazoa</taxon>
        <taxon>Ecdysozoa</taxon>
        <taxon>Nematoda</taxon>
        <taxon>Chromadorea</taxon>
        <taxon>Rhabditida</taxon>
        <taxon>Tylenchina</taxon>
        <taxon>Panagrolaimomorpha</taxon>
        <taxon>Strongyloidoidea</taxon>
        <taxon>Strongyloididae</taxon>
        <taxon>Strongyloides</taxon>
    </lineage>
</organism>
<dbReference type="GeneID" id="36382921"/>
<keyword evidence="4" id="KW-1185">Reference proteome</keyword>
<dbReference type="InterPro" id="IPR021150">
    <property type="entry name" value="Ubiq_cyt_c_chap"/>
</dbReference>